<organism evidence="3 4">
    <name type="scientific">Spirosoma pollinicola</name>
    <dbReference type="NCBI Taxonomy" id="2057025"/>
    <lineage>
        <taxon>Bacteria</taxon>
        <taxon>Pseudomonadati</taxon>
        <taxon>Bacteroidota</taxon>
        <taxon>Cytophagia</taxon>
        <taxon>Cytophagales</taxon>
        <taxon>Cytophagaceae</taxon>
        <taxon>Spirosoma</taxon>
    </lineage>
</organism>
<reference evidence="3 4" key="1">
    <citation type="submission" date="2017-11" db="EMBL/GenBank/DDBJ databases">
        <title>Taxonomic description and genome sequences of Spirosoma HA7 sp. nov., isolated from pollen microhabitat of Corylus avellana.</title>
        <authorList>
            <person name="Ambika Manirajan B."/>
            <person name="Suarez C."/>
            <person name="Ratering S."/>
            <person name="Geissler-Plaum R."/>
            <person name="Cardinale M."/>
            <person name="Sylvia S."/>
        </authorList>
    </citation>
    <scope>NUCLEOTIDE SEQUENCE [LARGE SCALE GENOMIC DNA]</scope>
    <source>
        <strain evidence="3 4">HA7</strain>
    </source>
</reference>
<evidence type="ECO:0000256" key="1">
    <source>
        <dbReference type="SAM" id="SignalP"/>
    </source>
</evidence>
<dbReference type="Pfam" id="PF07452">
    <property type="entry name" value="CHRD"/>
    <property type="match status" value="1"/>
</dbReference>
<dbReference type="PROSITE" id="PS50933">
    <property type="entry name" value="CHRD"/>
    <property type="match status" value="1"/>
</dbReference>
<accession>A0A2K8Z2J8</accession>
<dbReference type="PROSITE" id="PS51257">
    <property type="entry name" value="PROKAR_LIPOPROTEIN"/>
    <property type="match status" value="1"/>
</dbReference>
<dbReference type="Proteomes" id="UP000232883">
    <property type="component" value="Chromosome"/>
</dbReference>
<sequence length="162" mass="16841">MKPMKSVALSTVALLAVGLTMTACKKDDNPVTAITTTNFMATLNGANEKPTSTTSPATGTFMGSLNESTRVLSYTVTYSGFPTSSTVTAGHLHRVIPGDAAGVNGANPTPEIPFPSLTSPIVGTATLPSQARVDSMKNGFYYANIHSTQFPSGAIRGNVTRQ</sequence>
<dbReference type="AlphaFoldDB" id="A0A2K8Z2J8"/>
<evidence type="ECO:0000259" key="2">
    <source>
        <dbReference type="PROSITE" id="PS50933"/>
    </source>
</evidence>
<feature type="chain" id="PRO_5014907808" evidence="1">
    <location>
        <begin position="26"/>
        <end position="162"/>
    </location>
</feature>
<dbReference type="OrthoDB" id="571052at2"/>
<dbReference type="EMBL" id="CP025096">
    <property type="protein sequence ID" value="AUD04059.1"/>
    <property type="molecule type" value="Genomic_DNA"/>
</dbReference>
<keyword evidence="4" id="KW-1185">Reference proteome</keyword>
<feature type="domain" description="CHRD" evidence="2">
    <location>
        <begin position="35"/>
        <end position="162"/>
    </location>
</feature>
<proteinExistence type="predicted"/>
<dbReference type="InterPro" id="IPR010895">
    <property type="entry name" value="CHRD"/>
</dbReference>
<gene>
    <name evidence="3" type="ORF">CWM47_20835</name>
</gene>
<dbReference type="RefSeq" id="WP_100990125.1">
    <property type="nucleotide sequence ID" value="NZ_CP025096.1"/>
</dbReference>
<dbReference type="KEGG" id="spir:CWM47_20835"/>
<evidence type="ECO:0000313" key="3">
    <source>
        <dbReference type="EMBL" id="AUD04059.1"/>
    </source>
</evidence>
<feature type="signal peptide" evidence="1">
    <location>
        <begin position="1"/>
        <end position="25"/>
    </location>
</feature>
<protein>
    <submittedName>
        <fullName evidence="3">CHRD domain-containing protein</fullName>
    </submittedName>
</protein>
<keyword evidence="1" id="KW-0732">Signal</keyword>
<evidence type="ECO:0000313" key="4">
    <source>
        <dbReference type="Proteomes" id="UP000232883"/>
    </source>
</evidence>
<name>A0A2K8Z2J8_9BACT</name>
<dbReference type="SMART" id="SM00754">
    <property type="entry name" value="CHRD"/>
    <property type="match status" value="1"/>
</dbReference>